<proteinExistence type="predicted"/>
<dbReference type="EMBL" id="JAIWYP010000011">
    <property type="protein sequence ID" value="KAH3738563.1"/>
    <property type="molecule type" value="Genomic_DNA"/>
</dbReference>
<name>A0A9D4HZH9_DREPO</name>
<keyword evidence="2" id="KW-1185">Reference proteome</keyword>
<organism evidence="1 2">
    <name type="scientific">Dreissena polymorpha</name>
    <name type="common">Zebra mussel</name>
    <name type="synonym">Mytilus polymorpha</name>
    <dbReference type="NCBI Taxonomy" id="45954"/>
    <lineage>
        <taxon>Eukaryota</taxon>
        <taxon>Metazoa</taxon>
        <taxon>Spiralia</taxon>
        <taxon>Lophotrochozoa</taxon>
        <taxon>Mollusca</taxon>
        <taxon>Bivalvia</taxon>
        <taxon>Autobranchia</taxon>
        <taxon>Heteroconchia</taxon>
        <taxon>Euheterodonta</taxon>
        <taxon>Imparidentia</taxon>
        <taxon>Neoheterodontei</taxon>
        <taxon>Myida</taxon>
        <taxon>Dreissenoidea</taxon>
        <taxon>Dreissenidae</taxon>
        <taxon>Dreissena</taxon>
    </lineage>
</organism>
<dbReference type="Proteomes" id="UP000828390">
    <property type="component" value="Unassembled WGS sequence"/>
</dbReference>
<sequence length="516" mass="58155">MDTIPELDLTSKLGRHIQNAPLGFIGDLSKSLFGTATQEDVQKIADKVNRLNAAGQGLQNDLVSHERHFESYMSLSSRKMANMERFINRTVVGMMSIQRNLHSFENMTERRINVLEQSKEEIFKMMIGAAEINQYLSDLQAGLDHIAAGNMPYHLIKPADITSVMDRLEDTLKKAGSPLRILQRDPTFYYGSATFLTHIVGDRDIWVTLKVPVGIRTDMDLYRVLVFGVPFENHTILIKNLPANFMADSSTTSRTEEVVFQAIDAEDIAQCIGKHHRVCDLVLNAQPVSTSTACIAAVWMDDQRKVETNCKRVILPESQRPIARPLANGSFFFVDVKDFNKTYHGKPTTLESGYTFCMVTLPDNCMISTLFATNIVAPSRRTCQNDKDGTNISKIHLTNLHVLKTRLDDTLKLKSHFPSSVYQQDVITSAEYSFDNITREYLKSQSRVEEDLSTLQQRAHQLLAKTEKDRDVIDHFSLQGNLHTGLGSAGLIGLLCLIVWQAWTTRRLLAVQYGVL</sequence>
<reference evidence="1" key="2">
    <citation type="submission" date="2020-11" db="EMBL/GenBank/DDBJ databases">
        <authorList>
            <person name="McCartney M.A."/>
            <person name="Auch B."/>
            <person name="Kono T."/>
            <person name="Mallez S."/>
            <person name="Becker A."/>
            <person name="Gohl D.M."/>
            <person name="Silverstein K.A.T."/>
            <person name="Koren S."/>
            <person name="Bechman K.B."/>
            <person name="Herman A."/>
            <person name="Abrahante J.E."/>
            <person name="Garbe J."/>
        </authorList>
    </citation>
    <scope>NUCLEOTIDE SEQUENCE</scope>
    <source>
        <strain evidence="1">Duluth1</strain>
        <tissue evidence="1">Whole animal</tissue>
    </source>
</reference>
<protein>
    <submittedName>
        <fullName evidence="1">Uncharacterized protein</fullName>
    </submittedName>
</protein>
<accession>A0A9D4HZH9</accession>
<comment type="caution">
    <text evidence="1">The sequence shown here is derived from an EMBL/GenBank/DDBJ whole genome shotgun (WGS) entry which is preliminary data.</text>
</comment>
<dbReference type="AlphaFoldDB" id="A0A9D4HZH9"/>
<evidence type="ECO:0000313" key="2">
    <source>
        <dbReference type="Proteomes" id="UP000828390"/>
    </source>
</evidence>
<gene>
    <name evidence="1" type="ORF">DPMN_045201</name>
</gene>
<reference evidence="1" key="1">
    <citation type="journal article" date="2019" name="bioRxiv">
        <title>The Genome of the Zebra Mussel, Dreissena polymorpha: A Resource for Invasive Species Research.</title>
        <authorList>
            <person name="McCartney M.A."/>
            <person name="Auch B."/>
            <person name="Kono T."/>
            <person name="Mallez S."/>
            <person name="Zhang Y."/>
            <person name="Obille A."/>
            <person name="Becker A."/>
            <person name="Abrahante J.E."/>
            <person name="Garbe J."/>
            <person name="Badalamenti J.P."/>
            <person name="Herman A."/>
            <person name="Mangelson H."/>
            <person name="Liachko I."/>
            <person name="Sullivan S."/>
            <person name="Sone E.D."/>
            <person name="Koren S."/>
            <person name="Silverstein K.A.T."/>
            <person name="Beckman K.B."/>
            <person name="Gohl D.M."/>
        </authorList>
    </citation>
    <scope>NUCLEOTIDE SEQUENCE</scope>
    <source>
        <strain evidence="1">Duluth1</strain>
        <tissue evidence="1">Whole animal</tissue>
    </source>
</reference>
<evidence type="ECO:0000313" key="1">
    <source>
        <dbReference type="EMBL" id="KAH3738563.1"/>
    </source>
</evidence>